<sequence>MGYKLLSALVLGALSTLPVAGTVFLLVKIVVDSVDAILMPVFASAHVACGEGGEVFTNTTFTSKNKEVRVVTRACPGFVERRSLEKRVTSSNLQKRQDIICSYDASVLCEDLGSEPLLAGCDDLYDALADYGTEEFEAPADTLTTFTTNDECVFAFANPSVVYYDVCYETVGELGLAVADDCYSYGGGYGEVASPDWYVE</sequence>
<accession>S8F441</accession>
<name>S8F441_FOMSC</name>
<dbReference type="Proteomes" id="UP000015241">
    <property type="component" value="Unassembled WGS sequence"/>
</dbReference>
<dbReference type="eggNOG" id="ENOG502SZRU">
    <property type="taxonomic scope" value="Eukaryota"/>
</dbReference>
<dbReference type="EMBL" id="KE504261">
    <property type="protein sequence ID" value="EPS93689.1"/>
    <property type="molecule type" value="Genomic_DNA"/>
</dbReference>
<evidence type="ECO:0000313" key="1">
    <source>
        <dbReference type="EMBL" id="EPS93689.1"/>
    </source>
</evidence>
<dbReference type="InParanoid" id="S8F441"/>
<evidence type="ECO:0000313" key="2">
    <source>
        <dbReference type="Proteomes" id="UP000015241"/>
    </source>
</evidence>
<protein>
    <submittedName>
        <fullName evidence="1">Uncharacterized protein</fullName>
    </submittedName>
</protein>
<organism evidence="1 2">
    <name type="scientific">Fomitopsis schrenkii</name>
    <name type="common">Brown rot fungus</name>
    <dbReference type="NCBI Taxonomy" id="2126942"/>
    <lineage>
        <taxon>Eukaryota</taxon>
        <taxon>Fungi</taxon>
        <taxon>Dikarya</taxon>
        <taxon>Basidiomycota</taxon>
        <taxon>Agaricomycotina</taxon>
        <taxon>Agaricomycetes</taxon>
        <taxon>Polyporales</taxon>
        <taxon>Fomitopsis</taxon>
    </lineage>
</organism>
<dbReference type="HOGENOM" id="CLU_118195_0_0_1"/>
<dbReference type="OrthoDB" id="3174532at2759"/>
<keyword evidence="2" id="KW-1185">Reference proteome</keyword>
<dbReference type="AlphaFoldDB" id="S8F441"/>
<gene>
    <name evidence="1" type="ORF">FOMPIDRAFT_1055758</name>
</gene>
<proteinExistence type="predicted"/>
<reference evidence="1 2" key="1">
    <citation type="journal article" date="2012" name="Science">
        <title>The Paleozoic origin of enzymatic lignin decomposition reconstructed from 31 fungal genomes.</title>
        <authorList>
            <person name="Floudas D."/>
            <person name="Binder M."/>
            <person name="Riley R."/>
            <person name="Barry K."/>
            <person name="Blanchette R.A."/>
            <person name="Henrissat B."/>
            <person name="Martinez A.T."/>
            <person name="Otillar R."/>
            <person name="Spatafora J.W."/>
            <person name="Yadav J.S."/>
            <person name="Aerts A."/>
            <person name="Benoit I."/>
            <person name="Boyd A."/>
            <person name="Carlson A."/>
            <person name="Copeland A."/>
            <person name="Coutinho P.M."/>
            <person name="de Vries R.P."/>
            <person name="Ferreira P."/>
            <person name="Findley K."/>
            <person name="Foster B."/>
            <person name="Gaskell J."/>
            <person name="Glotzer D."/>
            <person name="Gorecki P."/>
            <person name="Heitman J."/>
            <person name="Hesse C."/>
            <person name="Hori C."/>
            <person name="Igarashi K."/>
            <person name="Jurgens J.A."/>
            <person name="Kallen N."/>
            <person name="Kersten P."/>
            <person name="Kohler A."/>
            <person name="Kuees U."/>
            <person name="Kumar T.K.A."/>
            <person name="Kuo A."/>
            <person name="LaButti K."/>
            <person name="Larrondo L.F."/>
            <person name="Lindquist E."/>
            <person name="Ling A."/>
            <person name="Lombard V."/>
            <person name="Lucas S."/>
            <person name="Lundell T."/>
            <person name="Martin R."/>
            <person name="McLaughlin D.J."/>
            <person name="Morgenstern I."/>
            <person name="Morin E."/>
            <person name="Murat C."/>
            <person name="Nagy L.G."/>
            <person name="Nolan M."/>
            <person name="Ohm R.A."/>
            <person name="Patyshakuliyeva A."/>
            <person name="Rokas A."/>
            <person name="Ruiz-Duenas F.J."/>
            <person name="Sabat G."/>
            <person name="Salamov A."/>
            <person name="Samejima M."/>
            <person name="Schmutz J."/>
            <person name="Slot J.C."/>
            <person name="St John F."/>
            <person name="Stenlid J."/>
            <person name="Sun H."/>
            <person name="Sun S."/>
            <person name="Syed K."/>
            <person name="Tsang A."/>
            <person name="Wiebenga A."/>
            <person name="Young D."/>
            <person name="Pisabarro A."/>
            <person name="Eastwood D.C."/>
            <person name="Martin F."/>
            <person name="Cullen D."/>
            <person name="Grigoriev I.V."/>
            <person name="Hibbett D.S."/>
        </authorList>
    </citation>
    <scope>NUCLEOTIDE SEQUENCE</scope>
    <source>
        <strain evidence="2">FP-58527</strain>
    </source>
</reference>